<dbReference type="Gene3D" id="3.40.50.1820">
    <property type="entry name" value="alpha/beta hydrolase"/>
    <property type="match status" value="1"/>
</dbReference>
<protein>
    <submittedName>
        <fullName evidence="1">Alpha/beta fold hydrolase</fullName>
    </submittedName>
</protein>
<organism evidence="1 2">
    <name type="scientific">Catenulispora yoronensis</name>
    <dbReference type="NCBI Taxonomy" id="450799"/>
    <lineage>
        <taxon>Bacteria</taxon>
        <taxon>Bacillati</taxon>
        <taxon>Actinomycetota</taxon>
        <taxon>Actinomycetes</taxon>
        <taxon>Catenulisporales</taxon>
        <taxon>Catenulisporaceae</taxon>
        <taxon>Catenulispora</taxon>
    </lineage>
</organism>
<dbReference type="SUPFAM" id="SSF53474">
    <property type="entry name" value="alpha/beta-Hydrolases"/>
    <property type="match status" value="1"/>
</dbReference>
<evidence type="ECO:0000313" key="2">
    <source>
        <dbReference type="Proteomes" id="UP001500751"/>
    </source>
</evidence>
<name>A0ABN2TIW2_9ACTN</name>
<keyword evidence="1" id="KW-0378">Hydrolase</keyword>
<proteinExistence type="predicted"/>
<evidence type="ECO:0000313" key="1">
    <source>
        <dbReference type="EMBL" id="GAA2011025.1"/>
    </source>
</evidence>
<dbReference type="InterPro" id="IPR029058">
    <property type="entry name" value="AB_hydrolase_fold"/>
</dbReference>
<dbReference type="Proteomes" id="UP001500751">
    <property type="component" value="Unassembled WGS sequence"/>
</dbReference>
<gene>
    <name evidence="1" type="ORF">GCM10009839_01270</name>
</gene>
<dbReference type="EMBL" id="BAAAQN010000001">
    <property type="protein sequence ID" value="GAA2011025.1"/>
    <property type="molecule type" value="Genomic_DNA"/>
</dbReference>
<dbReference type="RefSeq" id="WP_344663458.1">
    <property type="nucleotide sequence ID" value="NZ_BAAAQN010000001.1"/>
</dbReference>
<sequence length="269" mass="27897">MTSTESTHVWQPASDGPAVRGTVILLPGRGEHGGVYERFGKRLSHDAYTVHALDISADTDLSTLSHRIDRIAAQASGPVVLAGSDTGALQALALVSADAVRVDGLLLVGLPDTEAGAESGTGTGLGADTADPEEAGWDHELAARTSCPTHQARLTADAEFARGSLSDPVPPHLAAVLQGTGVEGVDTPTLLLHGGADTVAPVDHARGVAARLPRGELAVTTDGRHDVLNDIVHRTVAAEVVQWLERLRGGPELTPLISVETQQTFALAR</sequence>
<keyword evidence="2" id="KW-1185">Reference proteome</keyword>
<comment type="caution">
    <text evidence="1">The sequence shown here is derived from an EMBL/GenBank/DDBJ whole genome shotgun (WGS) entry which is preliminary data.</text>
</comment>
<reference evidence="1 2" key="1">
    <citation type="journal article" date="2019" name="Int. J. Syst. Evol. Microbiol.">
        <title>The Global Catalogue of Microorganisms (GCM) 10K type strain sequencing project: providing services to taxonomists for standard genome sequencing and annotation.</title>
        <authorList>
            <consortium name="The Broad Institute Genomics Platform"/>
            <consortium name="The Broad Institute Genome Sequencing Center for Infectious Disease"/>
            <person name="Wu L."/>
            <person name="Ma J."/>
        </authorList>
    </citation>
    <scope>NUCLEOTIDE SEQUENCE [LARGE SCALE GENOMIC DNA]</scope>
    <source>
        <strain evidence="1 2">JCM 16014</strain>
    </source>
</reference>
<dbReference type="GO" id="GO:0016787">
    <property type="term" value="F:hydrolase activity"/>
    <property type="evidence" value="ECO:0007669"/>
    <property type="project" value="UniProtKB-KW"/>
</dbReference>
<accession>A0ABN2TIW2</accession>